<sequence length="89" mass="10081">MSELARELGIAVTLLVCAVELTDEGNVKRFYALKINDFSSISLQTIFDKHIDKSAQIVTDGRKGYRPVKNLTSTKPKVILGKIFWYFTK</sequence>
<accession>A0A411DHC5</accession>
<evidence type="ECO:0008006" key="2">
    <source>
        <dbReference type="Google" id="ProtNLM"/>
    </source>
</evidence>
<proteinExistence type="predicted"/>
<gene>
    <name evidence="1" type="ORF">EU348_00590</name>
</gene>
<name>A0A411DHC5_CHRID</name>
<organism evidence="1">
    <name type="scientific">Chryseobacterium indologenes</name>
    <name type="common">Flavobacterium indologenes</name>
    <dbReference type="NCBI Taxonomy" id="253"/>
    <lineage>
        <taxon>Bacteria</taxon>
        <taxon>Pseudomonadati</taxon>
        <taxon>Bacteroidota</taxon>
        <taxon>Flavobacteriia</taxon>
        <taxon>Flavobacteriales</taxon>
        <taxon>Weeksellaceae</taxon>
        <taxon>Chryseobacterium group</taxon>
        <taxon>Chryseobacterium</taxon>
    </lineage>
</organism>
<evidence type="ECO:0000313" key="1">
    <source>
        <dbReference type="EMBL" id="QBA19740.1"/>
    </source>
</evidence>
<dbReference type="AlphaFoldDB" id="A0A411DHC5"/>
<reference evidence="1" key="1">
    <citation type="submission" date="2019-01" db="EMBL/GenBank/DDBJ databases">
        <title>Whole Genome Sequencing for Putative Detection of Antimicrobial Resistance and Potential Virulence Factors in Chryseobacterium indologenes isolated from Nile Tilapia in Tanzania.</title>
        <authorList>
            <person name="Mwega E."/>
            <person name="Mutoloki S."/>
            <person name="Mugimba K."/>
            <person name="Colquhoun D."/>
            <person name="Mdegela R."/>
            <person name="Evensen O."/>
            <person name="Wasteson Y."/>
        </authorList>
    </citation>
    <scope>NUCLEOTIDE SEQUENCE [LARGE SCALE GENOMIC DNA]</scope>
    <source>
        <strain evidence="1">StR 01</strain>
    </source>
</reference>
<dbReference type="EMBL" id="CP035532">
    <property type="protein sequence ID" value="QBA19740.1"/>
    <property type="molecule type" value="Genomic_DNA"/>
</dbReference>
<protein>
    <recommendedName>
        <fullName evidence="2">ISXO2-like transposase domain-containing protein</fullName>
    </recommendedName>
</protein>